<dbReference type="InterPro" id="IPR056798">
    <property type="entry name" value="ADH_Fe_C"/>
</dbReference>
<dbReference type="Gene3D" id="3.40.50.1970">
    <property type="match status" value="1"/>
</dbReference>
<dbReference type="SUPFAM" id="SSF56796">
    <property type="entry name" value="Dehydroquinate synthase-like"/>
    <property type="match status" value="1"/>
</dbReference>
<dbReference type="Proteomes" id="UP000191153">
    <property type="component" value="Unassembled WGS sequence"/>
</dbReference>
<name>A0A1T4MS45_9FUSO</name>
<gene>
    <name evidence="4" type="ORF">SAMN02745174_01294</name>
</gene>
<dbReference type="PROSITE" id="PS00060">
    <property type="entry name" value="ADH_IRON_2"/>
    <property type="match status" value="1"/>
</dbReference>
<dbReference type="CDD" id="cd08187">
    <property type="entry name" value="BDH"/>
    <property type="match status" value="1"/>
</dbReference>
<dbReference type="Pfam" id="PF25137">
    <property type="entry name" value="ADH_Fe_C"/>
    <property type="match status" value="1"/>
</dbReference>
<evidence type="ECO:0000313" key="4">
    <source>
        <dbReference type="EMBL" id="SJZ69624.1"/>
    </source>
</evidence>
<dbReference type="InterPro" id="IPR018211">
    <property type="entry name" value="ADH_Fe_CS"/>
</dbReference>
<dbReference type="GO" id="GO:1990002">
    <property type="term" value="F:methylglyoxal reductase (NADPH) (acetol producing) activity"/>
    <property type="evidence" value="ECO:0007669"/>
    <property type="project" value="TreeGrafter"/>
</dbReference>
<dbReference type="PANTHER" id="PTHR43633">
    <property type="entry name" value="ALCOHOL DEHYDROGENASE YQHD"/>
    <property type="match status" value="1"/>
</dbReference>
<reference evidence="4 5" key="1">
    <citation type="submission" date="2017-02" db="EMBL/GenBank/DDBJ databases">
        <authorList>
            <person name="Peterson S.W."/>
        </authorList>
    </citation>
    <scope>NUCLEOTIDE SEQUENCE [LARGE SCALE GENOMIC DNA]</scope>
    <source>
        <strain evidence="4 5">ATCC 700028</strain>
    </source>
</reference>
<accession>A0A1T4MS45</accession>
<dbReference type="InterPro" id="IPR001670">
    <property type="entry name" value="ADH_Fe/GldA"/>
</dbReference>
<dbReference type="AlphaFoldDB" id="A0A1T4MS45"/>
<protein>
    <submittedName>
        <fullName evidence="4">Uncharacterized protein</fullName>
    </submittedName>
</protein>
<dbReference type="GO" id="GO:0005829">
    <property type="term" value="C:cytosol"/>
    <property type="evidence" value="ECO:0007669"/>
    <property type="project" value="TreeGrafter"/>
</dbReference>
<dbReference type="OrthoDB" id="9801156at2"/>
<dbReference type="STRING" id="180163.SAMN02745174_01294"/>
<proteinExistence type="predicted"/>
<dbReference type="RefSeq" id="WP_078693792.1">
    <property type="nucleotide sequence ID" value="NZ_FUWX01000009.1"/>
</dbReference>
<dbReference type="EMBL" id="FUWX01000009">
    <property type="protein sequence ID" value="SJZ69624.1"/>
    <property type="molecule type" value="Genomic_DNA"/>
</dbReference>
<dbReference type="GO" id="GO:0046872">
    <property type="term" value="F:metal ion binding"/>
    <property type="evidence" value="ECO:0007669"/>
    <property type="project" value="InterPro"/>
</dbReference>
<evidence type="ECO:0000256" key="1">
    <source>
        <dbReference type="ARBA" id="ARBA00023002"/>
    </source>
</evidence>
<dbReference type="InterPro" id="IPR044731">
    <property type="entry name" value="BDH-like"/>
</dbReference>
<sequence>MNNFIYNIPTKILFGQGQVRNLGKELLPYGNKVLFLYGKNSIKRSGLYDEVVKTLSENGISFVELSGVDPNPRIETVKRGADLCKEHGLEIVLAVGGGSTIDCAKGIALQAKYDGDVWKDFYEDQKYENLKDSLHVASVLTLAATGSEMNGNSVISKLDTNQKLAIGSDKLRPVVSVLDPTYTFTVSKYQTAAGTVDIMSHIFEQYFSPDKGAYLQSRMMESLLKTVIHFGPKAYENPEDYEARANLMWASSLGLNGLLSCGKKNTDWATHMIEHELSAKYDITHGVGLGILTPYWMEYVLSPENVHRFVDYGKAVWKIPGTDSMDIARKSIEMTREFFINLGIPERLREIDIDDSKFEEMAEGATCRGPLGIMKKLEKKDVLEILKMAL</sequence>
<dbReference type="Gene3D" id="1.20.1090.10">
    <property type="entry name" value="Dehydroquinate synthase-like - alpha domain"/>
    <property type="match status" value="1"/>
</dbReference>
<dbReference type="PANTHER" id="PTHR43633:SF1">
    <property type="entry name" value="ALCOHOL DEHYDROGENASE YQHD"/>
    <property type="match status" value="1"/>
</dbReference>
<dbReference type="Pfam" id="PF00465">
    <property type="entry name" value="Fe-ADH"/>
    <property type="match status" value="1"/>
</dbReference>
<evidence type="ECO:0000259" key="3">
    <source>
        <dbReference type="Pfam" id="PF25137"/>
    </source>
</evidence>
<keyword evidence="1" id="KW-0560">Oxidoreductase</keyword>
<evidence type="ECO:0000259" key="2">
    <source>
        <dbReference type="Pfam" id="PF00465"/>
    </source>
</evidence>
<evidence type="ECO:0000313" key="5">
    <source>
        <dbReference type="Proteomes" id="UP000191153"/>
    </source>
</evidence>
<keyword evidence="5" id="KW-1185">Reference proteome</keyword>
<dbReference type="FunFam" id="3.40.50.1970:FF:000003">
    <property type="entry name" value="Alcohol dehydrogenase, iron-containing"/>
    <property type="match status" value="1"/>
</dbReference>
<dbReference type="GO" id="GO:1990362">
    <property type="term" value="F:butanol dehydrogenase (NAD+) activity"/>
    <property type="evidence" value="ECO:0007669"/>
    <property type="project" value="InterPro"/>
</dbReference>
<dbReference type="GO" id="GO:0008106">
    <property type="term" value="F:alcohol dehydrogenase (NADP+) activity"/>
    <property type="evidence" value="ECO:0007669"/>
    <property type="project" value="TreeGrafter"/>
</dbReference>
<feature type="domain" description="Alcohol dehydrogenase iron-type/glycerol dehydrogenase GldA" evidence="2">
    <location>
        <begin position="9"/>
        <end position="180"/>
    </location>
</feature>
<feature type="domain" description="Fe-containing alcohol dehydrogenase-like C-terminal" evidence="3">
    <location>
        <begin position="191"/>
        <end position="389"/>
    </location>
</feature>
<organism evidence="4 5">
    <name type="scientific">Cetobacterium ceti</name>
    <dbReference type="NCBI Taxonomy" id="180163"/>
    <lineage>
        <taxon>Bacteria</taxon>
        <taxon>Fusobacteriati</taxon>
        <taxon>Fusobacteriota</taxon>
        <taxon>Fusobacteriia</taxon>
        <taxon>Fusobacteriales</taxon>
        <taxon>Fusobacteriaceae</taxon>
        <taxon>Cetobacterium</taxon>
    </lineage>
</organism>